<dbReference type="Proteomes" id="UP000236546">
    <property type="component" value="Unassembled WGS sequence"/>
</dbReference>
<proteinExistence type="predicted"/>
<reference evidence="1 2" key="1">
    <citation type="submission" date="2017-02" db="EMBL/GenBank/DDBJ databases">
        <title>Genomes of Trichoderma spp. with biocontrol activity.</title>
        <authorList>
            <person name="Gardiner D."/>
            <person name="Kazan K."/>
            <person name="Vos C."/>
            <person name="Harvey P."/>
        </authorList>
    </citation>
    <scope>NUCLEOTIDE SEQUENCE [LARGE SCALE GENOMIC DNA]</scope>
    <source>
        <strain evidence="1 2">A5MH</strain>
    </source>
</reference>
<sequence length="285" mass="31719">MNAFALMAHHRLHVDYTSYCDEFYKVHLSGLISEIEVTHHRFCTGDSRSLEDSALSRRIDRLFNRVENKKAPLELINISDQNNKETTLVLLNSLYDIERAHIKGTGRSYLNLFPEIAQSTYRLEYVNLITFITLGKLSCVLGYYWTHVNERDASSKLNEYISIYHDRLINGWNPTREVPAWISVQVEDSLLPNNGAVGTNMPAKGVAATDTSARDVRTASGTAAQEVNTTSNTPSTVAWGVGTTSSAAQGVHVVTDIDSDGSFDCVSNDEPLELSNLPRMSVFEV</sequence>
<dbReference type="EMBL" id="MTYH01000002">
    <property type="protein sequence ID" value="PNP48790.1"/>
    <property type="molecule type" value="Genomic_DNA"/>
</dbReference>
<name>A0A2K0TTD7_9HYPO</name>
<dbReference type="OrthoDB" id="4998960at2759"/>
<dbReference type="AlphaFoldDB" id="A0A2K0TTD7"/>
<evidence type="ECO:0000313" key="2">
    <source>
        <dbReference type="Proteomes" id="UP000236546"/>
    </source>
</evidence>
<evidence type="ECO:0000313" key="1">
    <source>
        <dbReference type="EMBL" id="PNP48790.1"/>
    </source>
</evidence>
<protein>
    <submittedName>
        <fullName evidence="1">Uncharacterized protein</fullName>
    </submittedName>
</protein>
<gene>
    <name evidence="1" type="ORF">TGAMA5MH_00244</name>
</gene>
<comment type="caution">
    <text evidence="1">The sequence shown here is derived from an EMBL/GenBank/DDBJ whole genome shotgun (WGS) entry which is preliminary data.</text>
</comment>
<organism evidence="1 2">
    <name type="scientific">Trichoderma gamsii</name>
    <dbReference type="NCBI Taxonomy" id="398673"/>
    <lineage>
        <taxon>Eukaryota</taxon>
        <taxon>Fungi</taxon>
        <taxon>Dikarya</taxon>
        <taxon>Ascomycota</taxon>
        <taxon>Pezizomycotina</taxon>
        <taxon>Sordariomycetes</taxon>
        <taxon>Hypocreomycetidae</taxon>
        <taxon>Hypocreales</taxon>
        <taxon>Hypocreaceae</taxon>
        <taxon>Trichoderma</taxon>
    </lineage>
</organism>
<accession>A0A2K0TTD7</accession>